<protein>
    <recommendedName>
        <fullName evidence="7">ATP-dependent DNA helicase</fullName>
        <ecNumber evidence="7">5.6.2.4</ecNumber>
    </recommendedName>
</protein>
<dbReference type="SUPFAM" id="SSF52540">
    <property type="entry name" value="P-loop containing nucleoside triphosphate hydrolases"/>
    <property type="match status" value="1"/>
</dbReference>
<evidence type="ECO:0000256" key="3">
    <source>
        <dbReference type="ARBA" id="ARBA00022801"/>
    </source>
</evidence>
<dbReference type="InterPro" id="IPR036388">
    <property type="entry name" value="WH-like_DNA-bd_sf"/>
</dbReference>
<dbReference type="EMBL" id="JALJOT010000003">
    <property type="protein sequence ID" value="KAK9916241.1"/>
    <property type="molecule type" value="Genomic_DNA"/>
</dbReference>
<dbReference type="PANTHER" id="PTHR13710">
    <property type="entry name" value="DNA HELICASE RECQ FAMILY MEMBER"/>
    <property type="match status" value="1"/>
</dbReference>
<dbReference type="Pfam" id="PF00270">
    <property type="entry name" value="DEAD"/>
    <property type="match status" value="1"/>
</dbReference>
<dbReference type="NCBIfam" id="TIGR00614">
    <property type="entry name" value="recQ_fam"/>
    <property type="match status" value="1"/>
</dbReference>
<dbReference type="Pfam" id="PF09382">
    <property type="entry name" value="RQC"/>
    <property type="match status" value="1"/>
</dbReference>
<dbReference type="InterPro" id="IPR001650">
    <property type="entry name" value="Helicase_C-like"/>
</dbReference>
<feature type="domain" description="Helicase ATP-binding" evidence="9">
    <location>
        <begin position="1"/>
        <end position="163"/>
    </location>
</feature>
<dbReference type="Proteomes" id="UP001491310">
    <property type="component" value="Unassembled WGS sequence"/>
</dbReference>
<evidence type="ECO:0000256" key="5">
    <source>
        <dbReference type="ARBA" id="ARBA00022840"/>
    </source>
</evidence>
<dbReference type="Pfam" id="PF16124">
    <property type="entry name" value="RecQ_Zn_bind"/>
    <property type="match status" value="1"/>
</dbReference>
<organism evidence="11 12">
    <name type="scientific">Coccomyxa subellipsoidea</name>
    <dbReference type="NCBI Taxonomy" id="248742"/>
    <lineage>
        <taxon>Eukaryota</taxon>
        <taxon>Viridiplantae</taxon>
        <taxon>Chlorophyta</taxon>
        <taxon>core chlorophytes</taxon>
        <taxon>Trebouxiophyceae</taxon>
        <taxon>Trebouxiophyceae incertae sedis</taxon>
        <taxon>Coccomyxaceae</taxon>
        <taxon>Coccomyxa</taxon>
    </lineage>
</organism>
<dbReference type="Pfam" id="PF00271">
    <property type="entry name" value="Helicase_C"/>
    <property type="match status" value="1"/>
</dbReference>
<comment type="caution">
    <text evidence="11">The sequence shown here is derived from an EMBL/GenBank/DDBJ whole genome shotgun (WGS) entry which is preliminary data.</text>
</comment>
<sequence length="759" mass="83866">MPTGGGKSLCYQLPALLNGGITVVISPLVSLIQDQVFHLQQAGIECGYLSGTQDYEDSRSIMQKLQQTPPGIKIIFVTPEKVARSDYLMRTLDALHHRKLLDRIAVDEAHCVSQWGHDFRPDYKGLSVFKRRYPRVPLLALTATATPRVQHDVVQQLCLKHCVVFRSSFNRQNLRYEICKKKGKFDDAIKEMEDRIARNFCHHGRVQCGIVYCLSRNDCEKVAAELQKKLTARLGNRVRVSHYHAALTQQEREDVQANWTHDRMQIIVATIAFGMGINKPDVRFVMHFSVPKSLEGYHQETGRGGRDGKVATCILYYSYADAVRMRHMLKQSAEEQNTSPAQLQCNMDSLNHMIAYCEEQVECRRSVLLAHFGESFDVKRCHGTCDVCSQRNGQEFEQRDLTTEALAVVRLVRAVKQHGSLSHVVDVFRGANNKAVKDRSHNTLPEHGAGKAFSKNEALRLLRKLVVVGVLSEETFRADNQYGGVMSHLSVCEPMARRLFEGAMRIRMPFLIAPEAPAEQQHQPKKKAAFPRARKANKNAGAAPVVVEPEDDVEIIQDDDADDSAVTQEEVLAREAARAALEQLTDVLGARHGSRQHRILEGPTVEALARARPASLAALRALTRIPRFSKNKRTLYGADIVVALQQAAAFVEQQRLGLASQAEFHLDASALSKRKATTAAITAWPDDDHSDDDFDVDAATQGPGQGNAIAGGAAKRARGEGPDAGFNQFRFSGGAAGPVSGGARKLTGLSARPSAPVAL</sequence>
<name>A0ABR2YX44_9CHLO</name>
<dbReference type="InterPro" id="IPR032284">
    <property type="entry name" value="RecQ_Zn-bd"/>
</dbReference>
<feature type="domain" description="Helicase C-terminal" evidence="10">
    <location>
        <begin position="184"/>
        <end position="351"/>
    </location>
</feature>
<evidence type="ECO:0000256" key="6">
    <source>
        <dbReference type="ARBA" id="ARBA00034617"/>
    </source>
</evidence>
<keyword evidence="5 7" id="KW-0067">ATP-binding</keyword>
<dbReference type="PANTHER" id="PTHR13710:SF156">
    <property type="entry name" value="ATP-DEPENDENT DNA HELICASE Q-LIKE 4B"/>
    <property type="match status" value="1"/>
</dbReference>
<dbReference type="Gene3D" id="1.10.10.10">
    <property type="entry name" value="Winged helix-like DNA-binding domain superfamily/Winged helix DNA-binding domain"/>
    <property type="match status" value="1"/>
</dbReference>
<comment type="catalytic activity">
    <reaction evidence="7">
        <text>ATP + H2O = ADP + phosphate + H(+)</text>
        <dbReference type="Rhea" id="RHEA:13065"/>
        <dbReference type="ChEBI" id="CHEBI:15377"/>
        <dbReference type="ChEBI" id="CHEBI:15378"/>
        <dbReference type="ChEBI" id="CHEBI:30616"/>
        <dbReference type="ChEBI" id="CHEBI:43474"/>
        <dbReference type="ChEBI" id="CHEBI:456216"/>
    </reaction>
</comment>
<keyword evidence="3 7" id="KW-0378">Hydrolase</keyword>
<evidence type="ECO:0000313" key="12">
    <source>
        <dbReference type="Proteomes" id="UP001491310"/>
    </source>
</evidence>
<keyword evidence="2 7" id="KW-0547">Nucleotide-binding</keyword>
<reference evidence="11 12" key="1">
    <citation type="journal article" date="2024" name="Nat. Commun.">
        <title>Phylogenomics reveals the evolutionary origins of lichenization in chlorophyte algae.</title>
        <authorList>
            <person name="Puginier C."/>
            <person name="Libourel C."/>
            <person name="Otte J."/>
            <person name="Skaloud P."/>
            <person name="Haon M."/>
            <person name="Grisel S."/>
            <person name="Petersen M."/>
            <person name="Berrin J.G."/>
            <person name="Delaux P.M."/>
            <person name="Dal Grande F."/>
            <person name="Keller J."/>
        </authorList>
    </citation>
    <scope>NUCLEOTIDE SEQUENCE [LARGE SCALE GENOMIC DNA]</scope>
    <source>
        <strain evidence="11 12">SAG 216-7</strain>
    </source>
</reference>
<dbReference type="InterPro" id="IPR036390">
    <property type="entry name" value="WH_DNA-bd_sf"/>
</dbReference>
<dbReference type="SUPFAM" id="SSF46785">
    <property type="entry name" value="Winged helix' DNA-binding domain"/>
    <property type="match status" value="1"/>
</dbReference>
<evidence type="ECO:0000259" key="10">
    <source>
        <dbReference type="PROSITE" id="PS51194"/>
    </source>
</evidence>
<dbReference type="InterPro" id="IPR014001">
    <property type="entry name" value="Helicase_ATP-bd"/>
</dbReference>
<dbReference type="EC" id="5.6.2.4" evidence="7"/>
<evidence type="ECO:0000256" key="7">
    <source>
        <dbReference type="RuleBase" id="RU364117"/>
    </source>
</evidence>
<dbReference type="InterPro" id="IPR027417">
    <property type="entry name" value="P-loop_NTPase"/>
</dbReference>
<comment type="catalytic activity">
    <reaction evidence="6 7">
        <text>Couples ATP hydrolysis with the unwinding of duplex DNA by translocating in the 3'-5' direction.</text>
        <dbReference type="EC" id="5.6.2.4"/>
    </reaction>
</comment>
<evidence type="ECO:0000256" key="4">
    <source>
        <dbReference type="ARBA" id="ARBA00022806"/>
    </source>
</evidence>
<dbReference type="InterPro" id="IPR004589">
    <property type="entry name" value="DNA_helicase_ATP-dep_RecQ"/>
</dbReference>
<keyword evidence="4 7" id="KW-0347">Helicase</keyword>
<comment type="similarity">
    <text evidence="1 7">Belongs to the helicase family. RecQ subfamily.</text>
</comment>
<dbReference type="SMART" id="SM00487">
    <property type="entry name" value="DEXDc"/>
    <property type="match status" value="1"/>
</dbReference>
<dbReference type="Gene3D" id="3.40.50.300">
    <property type="entry name" value="P-loop containing nucleotide triphosphate hydrolases"/>
    <property type="match status" value="2"/>
</dbReference>
<accession>A0ABR2YX44</accession>
<feature type="region of interest" description="Disordered" evidence="8">
    <location>
        <begin position="684"/>
        <end position="759"/>
    </location>
</feature>
<dbReference type="InterPro" id="IPR018982">
    <property type="entry name" value="RQC_domain"/>
</dbReference>
<keyword evidence="7" id="KW-0539">Nucleus</keyword>
<dbReference type="PROSITE" id="PS51194">
    <property type="entry name" value="HELICASE_CTER"/>
    <property type="match status" value="1"/>
</dbReference>
<dbReference type="SMART" id="SM00490">
    <property type="entry name" value="HELICc"/>
    <property type="match status" value="1"/>
</dbReference>
<dbReference type="InterPro" id="IPR011545">
    <property type="entry name" value="DEAD/DEAH_box_helicase_dom"/>
</dbReference>
<evidence type="ECO:0000256" key="1">
    <source>
        <dbReference type="ARBA" id="ARBA00005446"/>
    </source>
</evidence>
<gene>
    <name evidence="11" type="ORF">WJX75_000383</name>
</gene>
<evidence type="ECO:0000256" key="8">
    <source>
        <dbReference type="SAM" id="MobiDB-lite"/>
    </source>
</evidence>
<keyword evidence="12" id="KW-1185">Reference proteome</keyword>
<evidence type="ECO:0000256" key="2">
    <source>
        <dbReference type="ARBA" id="ARBA00022741"/>
    </source>
</evidence>
<comment type="subcellular location">
    <subcellularLocation>
        <location evidence="7">Nucleus</location>
    </subcellularLocation>
</comment>
<dbReference type="SMART" id="SM00956">
    <property type="entry name" value="RQC"/>
    <property type="match status" value="1"/>
</dbReference>
<dbReference type="CDD" id="cd18794">
    <property type="entry name" value="SF2_C_RecQ"/>
    <property type="match status" value="1"/>
</dbReference>
<evidence type="ECO:0000313" key="11">
    <source>
        <dbReference type="EMBL" id="KAK9916241.1"/>
    </source>
</evidence>
<proteinExistence type="inferred from homology"/>
<dbReference type="PROSITE" id="PS51192">
    <property type="entry name" value="HELICASE_ATP_BIND_1"/>
    <property type="match status" value="1"/>
</dbReference>
<dbReference type="CDD" id="cd17920">
    <property type="entry name" value="DEXHc_RecQ"/>
    <property type="match status" value="1"/>
</dbReference>
<evidence type="ECO:0000259" key="9">
    <source>
        <dbReference type="PROSITE" id="PS51192"/>
    </source>
</evidence>